<dbReference type="SUPFAM" id="SSF69255">
    <property type="entry name" value="gp5 N-terminal domain-like"/>
    <property type="match status" value="1"/>
</dbReference>
<sequence>MTEQLRSGAMFLRDHHFQMPSKDLGFPEHTSIVRGDNTKLEIYDYPGDYAKLFKEPEKRLDKVEEEGQKIVRLRMEREEAAYEEVDGSSNVRAFRSGFRFTLTDHFRSDWNTDWLLTSVQHSALQSPDYVSDEVAPSAYSNRFTCIPYKIPFLPERVTPKPVVRGPHTAVVVGKTGEEIWPDKFGRVKVQFFWDRLGKKDDNSSCWIRVAQPWAGKNWGFVALPRVGHEVVVDFLEGDPDQPIIVGSVYNSDNMPPYSLPDNKTQTGIKTRSSKGGGSANFNEIRFEDMKGKEDLYVHAERTFTGEVETDETRKVGGSRTTTIHKDETETVETGNHTLTVSQGNREATVSMGNDKLTVSMGGVTHEVPMGTHKVDAMTVETDGQTMITLKCGASSIQMTPASITIKSPMVMIN</sequence>
<dbReference type="Pfam" id="PF04717">
    <property type="entry name" value="Phage_base_V"/>
    <property type="match status" value="1"/>
</dbReference>
<dbReference type="InterPro" id="IPR050708">
    <property type="entry name" value="T6SS_VgrG/RHS"/>
</dbReference>
<evidence type="ECO:0000256" key="1">
    <source>
        <dbReference type="ARBA" id="ARBA00004613"/>
    </source>
</evidence>
<feature type="compositionally biased region" description="Polar residues" evidence="4">
    <location>
        <begin position="261"/>
        <end position="270"/>
    </location>
</feature>
<dbReference type="PANTHER" id="PTHR32305">
    <property type="match status" value="1"/>
</dbReference>
<evidence type="ECO:0000256" key="2">
    <source>
        <dbReference type="ARBA" id="ARBA00005558"/>
    </source>
</evidence>
<protein>
    <submittedName>
        <fullName evidence="7">Type VI secretion system Vgr family protein</fullName>
    </submittedName>
</protein>
<reference evidence="7" key="1">
    <citation type="journal article" date="2004" name="Appl. Environ. Microbiol.">
        <title>Long-chain N-acyltyrosine synthases from environmental DNA.</title>
        <authorList>
            <person name="Brady S.F."/>
            <person name="Chao C.J."/>
            <person name="Clardy J."/>
        </authorList>
    </citation>
    <scope>NUCLEOTIDE SEQUENCE</scope>
</reference>
<dbReference type="Gene3D" id="2.30.110.50">
    <property type="match status" value="1"/>
</dbReference>
<dbReference type="AlphaFoldDB" id="G4WV52"/>
<dbReference type="Gene3D" id="2.40.50.230">
    <property type="entry name" value="Gp5 N-terminal domain"/>
    <property type="match status" value="1"/>
</dbReference>
<accession>G4WV52</accession>
<dbReference type="PANTHER" id="PTHR32305:SF15">
    <property type="entry name" value="PROTEIN RHSA-RELATED"/>
    <property type="match status" value="1"/>
</dbReference>
<dbReference type="NCBIfam" id="TIGR03361">
    <property type="entry name" value="VI_Rhs_Vgr"/>
    <property type="match status" value="1"/>
</dbReference>
<dbReference type="InterPro" id="IPR006533">
    <property type="entry name" value="T6SS_Vgr_RhsGE"/>
</dbReference>
<proteinExistence type="inferred from homology"/>
<comment type="similarity">
    <text evidence="2">Belongs to the VgrG protein family.</text>
</comment>
<dbReference type="SUPFAM" id="SSF69279">
    <property type="entry name" value="Phage tail proteins"/>
    <property type="match status" value="1"/>
</dbReference>
<comment type="subcellular location">
    <subcellularLocation>
        <location evidence="1">Secreted</location>
    </subcellularLocation>
</comment>
<reference evidence="7" key="2">
    <citation type="journal article" date="2011" name="J. Bacteriol.">
        <title>Long-chain N-acyl amino acid synthases are linked to the putative PEP-CTERM/exosortase protein-sorting system in Gram-negative bacteria.</title>
        <authorList>
            <person name="Craig J.W."/>
            <person name="Cherry M.A."/>
            <person name="Brady S.F."/>
        </authorList>
    </citation>
    <scope>NUCLEOTIDE SEQUENCE</scope>
</reference>
<evidence type="ECO:0000256" key="4">
    <source>
        <dbReference type="SAM" id="MobiDB-lite"/>
    </source>
</evidence>
<dbReference type="EMBL" id="JF429405">
    <property type="protein sequence ID" value="AEQ20304.1"/>
    <property type="molecule type" value="Genomic_DNA"/>
</dbReference>
<dbReference type="Pfam" id="PF22178">
    <property type="entry name" value="Gp5_trimer_C"/>
    <property type="match status" value="1"/>
</dbReference>
<dbReference type="InterPro" id="IPR006531">
    <property type="entry name" value="Gp5/Vgr_OB"/>
</dbReference>
<feature type="domain" description="Gp5/Type VI secretion system Vgr C-terminal trimerisation" evidence="6">
    <location>
        <begin position="266"/>
        <end position="360"/>
    </location>
</feature>
<name>G4WV52_9BACT</name>
<dbReference type="Pfam" id="PF05954">
    <property type="entry name" value="Phage_GPD"/>
    <property type="match status" value="1"/>
</dbReference>
<dbReference type="NCBIfam" id="TIGR01646">
    <property type="entry name" value="vgr_GE"/>
    <property type="match status" value="1"/>
</dbReference>
<dbReference type="InterPro" id="IPR017847">
    <property type="entry name" value="T6SS_RhsGE_Vgr_subset"/>
</dbReference>
<dbReference type="SUPFAM" id="SSF69349">
    <property type="entry name" value="Phage fibre proteins"/>
    <property type="match status" value="1"/>
</dbReference>
<evidence type="ECO:0000259" key="5">
    <source>
        <dbReference type="Pfam" id="PF04717"/>
    </source>
</evidence>
<evidence type="ECO:0000259" key="6">
    <source>
        <dbReference type="Pfam" id="PF22178"/>
    </source>
</evidence>
<evidence type="ECO:0000256" key="3">
    <source>
        <dbReference type="ARBA" id="ARBA00022525"/>
    </source>
</evidence>
<feature type="domain" description="Gp5/Type VI secretion system Vgr protein OB-fold" evidence="5">
    <location>
        <begin position="181"/>
        <end position="249"/>
    </location>
</feature>
<dbReference type="InterPro" id="IPR054030">
    <property type="entry name" value="Gp5_Vgr_C"/>
</dbReference>
<keyword evidence="3" id="KW-0964">Secreted</keyword>
<organism evidence="7">
    <name type="scientific">uncultured bacterium CSLG10</name>
    <dbReference type="NCBI Taxonomy" id="1091576"/>
    <lineage>
        <taxon>Bacteria</taxon>
        <taxon>environmental samples</taxon>
    </lineage>
</organism>
<feature type="region of interest" description="Disordered" evidence="4">
    <location>
        <begin position="255"/>
        <end position="281"/>
    </location>
</feature>
<dbReference type="InterPro" id="IPR037026">
    <property type="entry name" value="Vgr_OB-fold_dom_sf"/>
</dbReference>
<dbReference type="GO" id="GO:0005576">
    <property type="term" value="C:extracellular region"/>
    <property type="evidence" value="ECO:0007669"/>
    <property type="project" value="UniProtKB-SubCell"/>
</dbReference>
<evidence type="ECO:0000313" key="7">
    <source>
        <dbReference type="EMBL" id="AEQ20304.1"/>
    </source>
</evidence>